<reference evidence="8 9" key="1">
    <citation type="journal article" date="2018" name="J. Biol. Chem.">
        <title>Discovery of the actinoplanic acid pathway in Streptomyces rapamycinicus reveals a genetically conserved synergism with rapamycin.</title>
        <authorList>
            <person name="Mrak P."/>
            <person name="Krastel P."/>
            <person name="Pivk Lukancic P."/>
            <person name="Tao J."/>
            <person name="Pistorius D."/>
            <person name="Moore C.M."/>
        </authorList>
    </citation>
    <scope>NUCLEOTIDE SEQUENCE [LARGE SCALE GENOMIC DNA]</scope>
    <source>
        <strain evidence="8 9">NRRL 5491</strain>
    </source>
</reference>
<evidence type="ECO:0000256" key="5">
    <source>
        <dbReference type="PIRSR" id="PIRSR006278-2"/>
    </source>
</evidence>
<comment type="similarity">
    <text evidence="2">Belongs to the ACC deaminase/D-cysteine desulfhydrase family.</text>
</comment>
<dbReference type="GO" id="GO:0019148">
    <property type="term" value="F:D-cysteine desulfhydrase activity"/>
    <property type="evidence" value="ECO:0007669"/>
    <property type="project" value="TreeGrafter"/>
</dbReference>
<feature type="active site" description="Nucleophile" evidence="4">
    <location>
        <position position="91"/>
    </location>
</feature>
<sequence length="354" mass="37377">MRRPIDLATLYQPWPPSPLQDVQDEWLARRGVELRLKRDDLIHQWLSGAAGAHAPVDLYPPGNKWRKLTPNLRAAVEHGHTRLLTFGGAYSNHIRAVAAAGAAYGLSTVGVIRGDELADAPRNWSLARAEAHGMELVFVTRSAYRETLRGLGADGPGPLRALEERWGRAYVLPEGGTNVLAARGAAELVAELPGPGPGDVVCCAVGTGGTLAGIAAGLPAGARAVGFAVLKGAEGYLDREVAALHERGWGRAFGNWRIEHGYHGGGYGRVPAELAAFAAEFEARHGVRLERRYVAKLLWGVYGLVGRGELAPGSRVTAVITGPPDPAGPPGPAERVDPAGPPGPAERVDPGVPR</sequence>
<accession>A0A3L8RQL7</accession>
<evidence type="ECO:0000259" key="7">
    <source>
        <dbReference type="Pfam" id="PF00291"/>
    </source>
</evidence>
<dbReference type="PIRSF" id="PIRSF006278">
    <property type="entry name" value="ACCD_DCysDesulf"/>
    <property type="match status" value="1"/>
</dbReference>
<keyword evidence="3 5" id="KW-0663">Pyridoxal phosphate</keyword>
<evidence type="ECO:0000256" key="6">
    <source>
        <dbReference type="SAM" id="MobiDB-lite"/>
    </source>
</evidence>
<evidence type="ECO:0000313" key="8">
    <source>
        <dbReference type="EMBL" id="RLV81293.1"/>
    </source>
</evidence>
<dbReference type="RefSeq" id="WP_121824682.1">
    <property type="nucleotide sequence ID" value="NZ_CP085193.1"/>
</dbReference>
<gene>
    <name evidence="8" type="ORF">D3C57_122950</name>
</gene>
<feature type="compositionally biased region" description="Pro residues" evidence="6">
    <location>
        <begin position="323"/>
        <end position="332"/>
    </location>
</feature>
<dbReference type="EMBL" id="QYCY01000001">
    <property type="protein sequence ID" value="RLV81293.1"/>
    <property type="molecule type" value="Genomic_DNA"/>
</dbReference>
<organism evidence="8 9">
    <name type="scientific">Streptomyces rapamycinicus (strain ATCC 29253 / DSM 41530 / NRRL 5491 / AYB-994)</name>
    <name type="common">Streptomyces hygroscopicus (strain ATCC 29253)</name>
    <dbReference type="NCBI Taxonomy" id="1343740"/>
    <lineage>
        <taxon>Bacteria</taxon>
        <taxon>Bacillati</taxon>
        <taxon>Actinomycetota</taxon>
        <taxon>Actinomycetes</taxon>
        <taxon>Kitasatosporales</taxon>
        <taxon>Streptomycetaceae</taxon>
        <taxon>Streptomyces</taxon>
        <taxon>Streptomyces violaceusniger group</taxon>
    </lineage>
</organism>
<feature type="domain" description="Tryptophan synthase beta chain-like PALP" evidence="7">
    <location>
        <begin position="63"/>
        <end position="322"/>
    </location>
</feature>
<comment type="cofactor">
    <cofactor evidence="1">
        <name>pyridoxal 5'-phosphate</name>
        <dbReference type="ChEBI" id="CHEBI:597326"/>
    </cofactor>
</comment>
<dbReference type="PANTHER" id="PTHR43780:SF2">
    <property type="entry name" value="1-AMINOCYCLOPROPANE-1-CARBOXYLATE DEAMINASE-RELATED"/>
    <property type="match status" value="1"/>
</dbReference>
<feature type="modified residue" description="N6-(pyridoxal phosphate)lysine" evidence="5">
    <location>
        <position position="64"/>
    </location>
</feature>
<dbReference type="STRING" id="1343740.M271_20625"/>
<feature type="region of interest" description="Disordered" evidence="6">
    <location>
        <begin position="319"/>
        <end position="354"/>
    </location>
</feature>
<evidence type="ECO:0000256" key="2">
    <source>
        <dbReference type="ARBA" id="ARBA00008639"/>
    </source>
</evidence>
<dbReference type="InterPro" id="IPR036052">
    <property type="entry name" value="TrpB-like_PALP_sf"/>
</dbReference>
<dbReference type="AlphaFoldDB" id="A0A3L8RQL7"/>
<evidence type="ECO:0000256" key="3">
    <source>
        <dbReference type="ARBA" id="ARBA00022898"/>
    </source>
</evidence>
<evidence type="ECO:0000313" key="9">
    <source>
        <dbReference type="Proteomes" id="UP000281594"/>
    </source>
</evidence>
<dbReference type="GO" id="GO:1901605">
    <property type="term" value="P:alpha-amino acid metabolic process"/>
    <property type="evidence" value="ECO:0007669"/>
    <property type="project" value="UniProtKB-ARBA"/>
</dbReference>
<proteinExistence type="inferred from homology"/>
<comment type="caution">
    <text evidence="8">The sequence shown here is derived from an EMBL/GenBank/DDBJ whole genome shotgun (WGS) entry which is preliminary data.</text>
</comment>
<dbReference type="InterPro" id="IPR027278">
    <property type="entry name" value="ACCD_DCysDesulf"/>
</dbReference>
<dbReference type="Gene3D" id="3.40.50.1100">
    <property type="match status" value="2"/>
</dbReference>
<dbReference type="PANTHER" id="PTHR43780">
    <property type="entry name" value="1-AMINOCYCLOPROPANE-1-CARBOXYLATE DEAMINASE-RELATED"/>
    <property type="match status" value="1"/>
</dbReference>
<evidence type="ECO:0000256" key="4">
    <source>
        <dbReference type="PIRSR" id="PIRSR006278-1"/>
    </source>
</evidence>
<name>A0A3L8RQL7_STRRN</name>
<dbReference type="Pfam" id="PF00291">
    <property type="entry name" value="PALP"/>
    <property type="match status" value="1"/>
</dbReference>
<dbReference type="Proteomes" id="UP000281594">
    <property type="component" value="Unassembled WGS sequence"/>
</dbReference>
<dbReference type="InterPro" id="IPR001926">
    <property type="entry name" value="TrpB-like_PALP"/>
</dbReference>
<protein>
    <recommendedName>
        <fullName evidence="7">Tryptophan synthase beta chain-like PALP domain-containing protein</fullName>
    </recommendedName>
</protein>
<dbReference type="SUPFAM" id="SSF53686">
    <property type="entry name" value="Tryptophan synthase beta subunit-like PLP-dependent enzymes"/>
    <property type="match status" value="1"/>
</dbReference>
<evidence type="ECO:0000256" key="1">
    <source>
        <dbReference type="ARBA" id="ARBA00001933"/>
    </source>
</evidence>